<gene>
    <name evidence="2" type="ORF">GCM10008905_14780</name>
</gene>
<evidence type="ECO:0000313" key="2">
    <source>
        <dbReference type="EMBL" id="GAA0722848.1"/>
    </source>
</evidence>
<name>A0ABN1IX54_9CLOT</name>
<reference evidence="2 3" key="1">
    <citation type="journal article" date="2019" name="Int. J. Syst. Evol. Microbiol.">
        <title>The Global Catalogue of Microorganisms (GCM) 10K type strain sequencing project: providing services to taxonomists for standard genome sequencing and annotation.</title>
        <authorList>
            <consortium name="The Broad Institute Genomics Platform"/>
            <consortium name="The Broad Institute Genome Sequencing Center for Infectious Disease"/>
            <person name="Wu L."/>
            <person name="Ma J."/>
        </authorList>
    </citation>
    <scope>NUCLEOTIDE SEQUENCE [LARGE SCALE GENOMIC DNA]</scope>
    <source>
        <strain evidence="2 3">JCM 1405</strain>
    </source>
</reference>
<feature type="coiled-coil region" evidence="1">
    <location>
        <begin position="55"/>
        <end position="97"/>
    </location>
</feature>
<evidence type="ECO:0000313" key="3">
    <source>
        <dbReference type="Proteomes" id="UP001500339"/>
    </source>
</evidence>
<keyword evidence="3" id="KW-1185">Reference proteome</keyword>
<organism evidence="2 3">
    <name type="scientific">Clostridium malenominatum</name>
    <dbReference type="NCBI Taxonomy" id="1539"/>
    <lineage>
        <taxon>Bacteria</taxon>
        <taxon>Bacillati</taxon>
        <taxon>Bacillota</taxon>
        <taxon>Clostridia</taxon>
        <taxon>Eubacteriales</taxon>
        <taxon>Clostridiaceae</taxon>
        <taxon>Clostridium</taxon>
    </lineage>
</organism>
<dbReference type="Proteomes" id="UP001500339">
    <property type="component" value="Unassembled WGS sequence"/>
</dbReference>
<evidence type="ECO:0000256" key="1">
    <source>
        <dbReference type="SAM" id="Coils"/>
    </source>
</evidence>
<comment type="caution">
    <text evidence="2">The sequence shown here is derived from an EMBL/GenBank/DDBJ whole genome shotgun (WGS) entry which is preliminary data.</text>
</comment>
<accession>A0ABN1IX54</accession>
<keyword evidence="1" id="KW-0175">Coiled coil</keyword>
<dbReference type="RefSeq" id="WP_343768360.1">
    <property type="nucleotide sequence ID" value="NZ_BAAACF010000001.1"/>
</dbReference>
<sequence length="175" mass="20402">MDIIKLLDYLADIVETSSKVPMTGKVMIDKKEILEVIDKIGTNLPGEFKKAKWVYEEKERILSEAIREAETLKRENLELLKRQIESHDITKEAKERAEEIISSAQRDAKIMRLGARDYAHEVLSQLEREITENSNNMLNNIKTDMESYYESLTEEIVTTTEIIRNNIKELKNMNK</sequence>
<proteinExistence type="predicted"/>
<dbReference type="EMBL" id="BAAACF010000001">
    <property type="protein sequence ID" value="GAA0722848.1"/>
    <property type="molecule type" value="Genomic_DNA"/>
</dbReference>
<protein>
    <recommendedName>
        <fullName evidence="4">ATPase</fullName>
    </recommendedName>
</protein>
<evidence type="ECO:0008006" key="4">
    <source>
        <dbReference type="Google" id="ProtNLM"/>
    </source>
</evidence>